<dbReference type="PANTHER" id="PTHR12951">
    <property type="entry name" value="RETINAL PROTEIN 4"/>
    <property type="match status" value="1"/>
</dbReference>
<keyword evidence="2" id="KW-0813">Transport</keyword>
<dbReference type="OrthoDB" id="10248777at2759"/>
<dbReference type="Proteomes" id="UP000054937">
    <property type="component" value="Unassembled WGS sequence"/>
</dbReference>
<dbReference type="EMBL" id="LDAU01000212">
    <property type="protein sequence ID" value="KRW99489.1"/>
    <property type="molecule type" value="Genomic_DNA"/>
</dbReference>
<evidence type="ECO:0000256" key="4">
    <source>
        <dbReference type="ARBA" id="ARBA00023121"/>
    </source>
</evidence>
<organism evidence="6 7">
    <name type="scientific">Pseudocohnilembus persalinus</name>
    <name type="common">Ciliate</name>
    <dbReference type="NCBI Taxonomy" id="266149"/>
    <lineage>
        <taxon>Eukaryota</taxon>
        <taxon>Sar</taxon>
        <taxon>Alveolata</taxon>
        <taxon>Ciliophora</taxon>
        <taxon>Intramacronucleata</taxon>
        <taxon>Oligohymenophorea</taxon>
        <taxon>Scuticociliatia</taxon>
        <taxon>Philasterida</taxon>
        <taxon>Pseudocohnilembidae</taxon>
        <taxon>Pseudocohnilembus</taxon>
    </lineage>
</organism>
<name>A0A0V0QBE8_PSEPJ</name>
<dbReference type="InterPro" id="IPR051519">
    <property type="entry name" value="PDE6D_unc-119_myristoyl-bd"/>
</dbReference>
<reference evidence="6 7" key="1">
    <citation type="journal article" date="2015" name="Sci. Rep.">
        <title>Genome of the facultative scuticociliatosis pathogen Pseudocohnilembus persalinus provides insight into its virulence through horizontal gene transfer.</title>
        <authorList>
            <person name="Xiong J."/>
            <person name="Wang G."/>
            <person name="Cheng J."/>
            <person name="Tian M."/>
            <person name="Pan X."/>
            <person name="Warren A."/>
            <person name="Jiang C."/>
            <person name="Yuan D."/>
            <person name="Miao W."/>
        </authorList>
    </citation>
    <scope>NUCLEOTIDE SEQUENCE [LARGE SCALE GENOMIC DNA]</scope>
    <source>
        <strain evidence="6">36N120E</strain>
    </source>
</reference>
<evidence type="ECO:0000256" key="1">
    <source>
        <dbReference type="ARBA" id="ARBA00008102"/>
    </source>
</evidence>
<keyword evidence="7" id="KW-1185">Reference proteome</keyword>
<gene>
    <name evidence="6" type="ORF">PPERSA_07974</name>
</gene>
<evidence type="ECO:0000313" key="7">
    <source>
        <dbReference type="Proteomes" id="UP000054937"/>
    </source>
</evidence>
<keyword evidence="3" id="KW-0653">Protein transport</keyword>
<evidence type="ECO:0000259" key="5">
    <source>
        <dbReference type="Pfam" id="PF05351"/>
    </source>
</evidence>
<keyword evidence="4" id="KW-0446">Lipid-binding</keyword>
<dbReference type="FunFam" id="2.70.50.40:FF:000003">
    <property type="entry name" value="UNC119 homologue, putative"/>
    <property type="match status" value="1"/>
</dbReference>
<dbReference type="GO" id="GO:0005929">
    <property type="term" value="C:cilium"/>
    <property type="evidence" value="ECO:0007669"/>
    <property type="project" value="TreeGrafter"/>
</dbReference>
<feature type="domain" description="GMP phosphodiesterase delta subunit" evidence="5">
    <location>
        <begin position="33"/>
        <end position="191"/>
    </location>
</feature>
<evidence type="ECO:0000313" key="6">
    <source>
        <dbReference type="EMBL" id="KRW99489.1"/>
    </source>
</evidence>
<evidence type="ECO:0000256" key="2">
    <source>
        <dbReference type="ARBA" id="ARBA00022448"/>
    </source>
</evidence>
<dbReference type="OMA" id="CLVMHNK"/>
<dbReference type="PANTHER" id="PTHR12951:SF1">
    <property type="entry name" value="PROTEIN UNC-119 HOMOLOG"/>
    <property type="match status" value="1"/>
</dbReference>
<protein>
    <submittedName>
        <fullName evidence="6">Immunoglobulin E-set</fullName>
    </submittedName>
</protein>
<dbReference type="InterPro" id="IPR008015">
    <property type="entry name" value="PDED_dom"/>
</dbReference>
<comment type="similarity">
    <text evidence="1">Belongs to the PDE6D/unc-119 family.</text>
</comment>
<dbReference type="Gene3D" id="2.70.50.40">
    <property type="entry name" value="GMP phosphodiesterase, delta subunit"/>
    <property type="match status" value="1"/>
</dbReference>
<comment type="caution">
    <text evidence="6">The sequence shown here is derived from an EMBL/GenBank/DDBJ whole genome shotgun (WGS) entry which is preliminary data.</text>
</comment>
<dbReference type="GO" id="GO:0060271">
    <property type="term" value="P:cilium assembly"/>
    <property type="evidence" value="ECO:0007669"/>
    <property type="project" value="TreeGrafter"/>
</dbReference>
<dbReference type="InterPro" id="IPR014756">
    <property type="entry name" value="Ig_E-set"/>
</dbReference>
<sequence>MQNIDLSDYKKITPEIVTQFNKPTDKFLCPLNANRFHIQFLDFKIRDVDTNDIFFEISREPSDNFEEEINIEIPPEHEEQIRTVRYDFSDDFFKLKNIGTSLSFSVGKLPVKDFLMIERHYFRNQLIKSFDFKFPFCIPNTTNNWESIYDVPKIDPELQQQMIDNPYETKSDSFYFVGNELIMHNKAEYAYNA</sequence>
<dbReference type="Pfam" id="PF05351">
    <property type="entry name" value="GMP_PDE_delta"/>
    <property type="match status" value="1"/>
</dbReference>
<dbReference type="InterPro" id="IPR037036">
    <property type="entry name" value="PDED_dom_sf"/>
</dbReference>
<proteinExistence type="inferred from homology"/>
<dbReference type="GO" id="GO:0008289">
    <property type="term" value="F:lipid binding"/>
    <property type="evidence" value="ECO:0007669"/>
    <property type="project" value="UniProtKB-KW"/>
</dbReference>
<dbReference type="AlphaFoldDB" id="A0A0V0QBE8"/>
<evidence type="ECO:0000256" key="3">
    <source>
        <dbReference type="ARBA" id="ARBA00022927"/>
    </source>
</evidence>
<accession>A0A0V0QBE8</accession>
<dbReference type="GO" id="GO:0042953">
    <property type="term" value="P:lipoprotein transport"/>
    <property type="evidence" value="ECO:0007669"/>
    <property type="project" value="TreeGrafter"/>
</dbReference>
<dbReference type="SUPFAM" id="SSF81296">
    <property type="entry name" value="E set domains"/>
    <property type="match status" value="1"/>
</dbReference>
<dbReference type="InParanoid" id="A0A0V0QBE8"/>